<feature type="non-terminal residue" evidence="2">
    <location>
        <position position="42"/>
    </location>
</feature>
<dbReference type="EMBL" id="AEEH01000051">
    <property type="protein sequence ID" value="EFM24578.1"/>
    <property type="molecule type" value="Genomic_DNA"/>
</dbReference>
<organism evidence="2 3">
    <name type="scientific">Peptoniphilus duerdenii ATCC BAA-1640</name>
    <dbReference type="NCBI Taxonomy" id="862517"/>
    <lineage>
        <taxon>Bacteria</taxon>
        <taxon>Bacillati</taxon>
        <taxon>Bacillota</taxon>
        <taxon>Tissierellia</taxon>
        <taxon>Tissierellales</taxon>
        <taxon>Peptoniphilaceae</taxon>
        <taxon>Peptoniphilus</taxon>
    </lineage>
</organism>
<accession>E0NNS5</accession>
<keyword evidence="3" id="KW-1185">Reference proteome</keyword>
<comment type="caution">
    <text evidence="2">The sequence shown here is derived from an EMBL/GenBank/DDBJ whole genome shotgun (WGS) entry which is preliminary data.</text>
</comment>
<name>E0NNS5_9FIRM</name>
<dbReference type="Proteomes" id="UP000003280">
    <property type="component" value="Unassembled WGS sequence"/>
</dbReference>
<keyword evidence="1" id="KW-1133">Transmembrane helix</keyword>
<evidence type="ECO:0000256" key="1">
    <source>
        <dbReference type="SAM" id="Phobius"/>
    </source>
</evidence>
<evidence type="ECO:0000313" key="2">
    <source>
        <dbReference type="EMBL" id="EFM24578.1"/>
    </source>
</evidence>
<feature type="transmembrane region" description="Helical" evidence="1">
    <location>
        <begin position="6"/>
        <end position="39"/>
    </location>
</feature>
<dbReference type="AlphaFoldDB" id="E0NNS5"/>
<reference evidence="2 3" key="1">
    <citation type="submission" date="2010-07" db="EMBL/GenBank/DDBJ databases">
        <authorList>
            <person name="Muzny D."/>
            <person name="Qin X."/>
            <person name="Deng J."/>
            <person name="Jiang H."/>
            <person name="Liu Y."/>
            <person name="Qu J."/>
            <person name="Song X.-Z."/>
            <person name="Zhang L."/>
            <person name="Thornton R."/>
            <person name="Coyle M."/>
            <person name="Francisco L."/>
            <person name="Jackson L."/>
            <person name="Javaid M."/>
            <person name="Korchina V."/>
            <person name="Kovar C."/>
            <person name="Mata R."/>
            <person name="Mathew T."/>
            <person name="Ngo R."/>
            <person name="Nguyen L."/>
            <person name="Nguyen N."/>
            <person name="Okwuonu G."/>
            <person name="Ongeri F."/>
            <person name="Pham C."/>
            <person name="Simmons D."/>
            <person name="Wilczek-Boney K."/>
            <person name="Hale W."/>
            <person name="Jakkamsetti A."/>
            <person name="Pham P."/>
            <person name="Ruth R."/>
            <person name="San Lucas F."/>
            <person name="Warren J."/>
            <person name="Zhang J."/>
            <person name="Zhao Z."/>
            <person name="Zhou C."/>
            <person name="Zhu D."/>
            <person name="Lee S."/>
            <person name="Bess C."/>
            <person name="Blankenburg K."/>
            <person name="Forbes L."/>
            <person name="Fu Q."/>
            <person name="Gubbala S."/>
            <person name="Hirani K."/>
            <person name="Jayaseelan J.C."/>
            <person name="Lara F."/>
            <person name="Munidasa M."/>
            <person name="Palculict T."/>
            <person name="Patil S."/>
            <person name="Pu L.-L."/>
            <person name="Saada N."/>
            <person name="Tang L."/>
            <person name="Weissenberger G."/>
            <person name="Zhu Y."/>
            <person name="Hemphill L."/>
            <person name="Shang Y."/>
            <person name="Youmans B."/>
            <person name="Ayvaz T."/>
            <person name="Ross M."/>
            <person name="Santibanez J."/>
            <person name="Aqrawi P."/>
            <person name="Gross S."/>
            <person name="Joshi V."/>
            <person name="Fowler G."/>
            <person name="Nazareth L."/>
            <person name="Reid J."/>
            <person name="Worley K."/>
            <person name="Petrosino J."/>
            <person name="Highlander S."/>
            <person name="Gibbs R."/>
        </authorList>
    </citation>
    <scope>NUCLEOTIDE SEQUENCE [LARGE SCALE GENOMIC DNA]</scope>
    <source>
        <strain evidence="2 3">ATCC BAA-1640</strain>
    </source>
</reference>
<protein>
    <submittedName>
        <fullName evidence="2">Uncharacterized protein</fullName>
    </submittedName>
</protein>
<keyword evidence="1" id="KW-0812">Transmembrane</keyword>
<dbReference type="HOGENOM" id="CLU_3262430_0_0_9"/>
<evidence type="ECO:0000313" key="3">
    <source>
        <dbReference type="Proteomes" id="UP000003280"/>
    </source>
</evidence>
<keyword evidence="1" id="KW-0472">Membrane</keyword>
<gene>
    <name evidence="2" type="ORF">HMPREF9225_1814</name>
</gene>
<sequence>MILYKYVFIFLIICAVMVGMLNVVQYVFCTSIFNFVIFFGID</sequence>
<proteinExistence type="predicted"/>